<dbReference type="Gene3D" id="3.40.50.80">
    <property type="entry name" value="Nucleotide-binding domain of ferredoxin-NADP reductase (FNR) module"/>
    <property type="match status" value="1"/>
</dbReference>
<evidence type="ECO:0000256" key="1">
    <source>
        <dbReference type="ARBA" id="ARBA00001917"/>
    </source>
</evidence>
<dbReference type="GO" id="GO:0006207">
    <property type="term" value="P:'de novo' pyrimidine nucleobase biosynthetic process"/>
    <property type="evidence" value="ECO:0007669"/>
    <property type="project" value="InterPro"/>
</dbReference>
<dbReference type="UniPathway" id="UPA00070"/>
<dbReference type="PROSITE" id="PS00912">
    <property type="entry name" value="DHODEHASE_2"/>
    <property type="match status" value="1"/>
</dbReference>
<dbReference type="InterPro" id="IPR050353">
    <property type="entry name" value="PyrK_electron_transfer"/>
</dbReference>
<reference evidence="5" key="1">
    <citation type="journal article" date="2015" name="PeerJ">
        <title>First genomic representation of candidate bacterial phylum KSB3 points to enhanced environmental sensing as a trigger of wastewater bulking.</title>
        <authorList>
            <person name="Sekiguchi Y."/>
            <person name="Ohashi A."/>
            <person name="Parks D.H."/>
            <person name="Yamauchi T."/>
            <person name="Tyson G.W."/>
            <person name="Hugenholtz P."/>
        </authorList>
    </citation>
    <scope>NUCLEOTIDE SEQUENCE [LARGE SCALE GENOMIC DNA]</scope>
</reference>
<evidence type="ECO:0000313" key="6">
    <source>
        <dbReference type="Proteomes" id="UP000030700"/>
    </source>
</evidence>
<evidence type="ECO:0000256" key="2">
    <source>
        <dbReference type="ARBA" id="ARBA00004725"/>
    </source>
</evidence>
<protein>
    <submittedName>
        <fullName evidence="5">Dihydroorotate dehydrogenase family protein</fullName>
    </submittedName>
</protein>
<evidence type="ECO:0000259" key="4">
    <source>
        <dbReference type="PROSITE" id="PS51384"/>
    </source>
</evidence>
<dbReference type="Pfam" id="PF01180">
    <property type="entry name" value="DHO_dh"/>
    <property type="match status" value="1"/>
</dbReference>
<dbReference type="InterPro" id="IPR017938">
    <property type="entry name" value="Riboflavin_synthase-like_b-brl"/>
</dbReference>
<dbReference type="SUPFAM" id="SSF51395">
    <property type="entry name" value="FMN-linked oxidoreductases"/>
    <property type="match status" value="1"/>
</dbReference>
<dbReference type="STRING" id="1499966.U14_04598"/>
<gene>
    <name evidence="5" type="ORF">U14_04598</name>
</gene>
<dbReference type="InterPro" id="IPR005720">
    <property type="entry name" value="Dihydroorotate_DH_cat"/>
</dbReference>
<name>A0A0S6W0U0_9BACT</name>
<organism evidence="5">
    <name type="scientific">Candidatus Moduliflexus flocculans</name>
    <dbReference type="NCBI Taxonomy" id="1499966"/>
    <lineage>
        <taxon>Bacteria</taxon>
        <taxon>Candidatus Moduliflexota</taxon>
        <taxon>Candidatus Moduliflexia</taxon>
        <taxon>Candidatus Moduliflexales</taxon>
        <taxon>Candidatus Moduliflexaceae</taxon>
    </lineage>
</organism>
<feature type="domain" description="FAD-binding FR-type" evidence="4">
    <location>
        <begin position="301"/>
        <end position="390"/>
    </location>
</feature>
<dbReference type="EMBL" id="DF820459">
    <property type="protein sequence ID" value="GAK53333.1"/>
    <property type="molecule type" value="Genomic_DNA"/>
</dbReference>
<dbReference type="GO" id="GO:0004152">
    <property type="term" value="F:dihydroorotate dehydrogenase activity"/>
    <property type="evidence" value="ECO:0007669"/>
    <property type="project" value="UniProtKB-ARBA"/>
</dbReference>
<dbReference type="SUPFAM" id="SSF63380">
    <property type="entry name" value="Riboflavin synthase domain-like"/>
    <property type="match status" value="1"/>
</dbReference>
<dbReference type="AlphaFoldDB" id="A0A0S6W0U0"/>
<dbReference type="Pfam" id="PF10418">
    <property type="entry name" value="DHODB_Fe-S_bind"/>
    <property type="match status" value="1"/>
</dbReference>
<dbReference type="InterPro" id="IPR017927">
    <property type="entry name" value="FAD-bd_FR_type"/>
</dbReference>
<dbReference type="Proteomes" id="UP000030700">
    <property type="component" value="Unassembled WGS sequence"/>
</dbReference>
<accession>A0A0S6W0U0</accession>
<dbReference type="InterPro" id="IPR039261">
    <property type="entry name" value="FNR_nucleotide-bd"/>
</dbReference>
<dbReference type="Gene3D" id="2.40.30.10">
    <property type="entry name" value="Translation factors"/>
    <property type="match status" value="1"/>
</dbReference>
<comment type="pathway">
    <text evidence="2">Pyrimidine metabolism; UMP biosynthesis via de novo pathway.</text>
</comment>
<dbReference type="PROSITE" id="PS00911">
    <property type="entry name" value="DHODEHASE_1"/>
    <property type="match status" value="1"/>
</dbReference>
<dbReference type="PROSITE" id="PS51384">
    <property type="entry name" value="FAD_FR"/>
    <property type="match status" value="1"/>
</dbReference>
<evidence type="ECO:0000256" key="3">
    <source>
        <dbReference type="ARBA" id="ARBA00023002"/>
    </source>
</evidence>
<dbReference type="InterPro" id="IPR001295">
    <property type="entry name" value="Dihydroorotate_DH_CS"/>
</dbReference>
<dbReference type="SUPFAM" id="SSF52343">
    <property type="entry name" value="Ferredoxin reductase-like, C-terminal NADP-linked domain"/>
    <property type="match status" value="1"/>
</dbReference>
<comment type="cofactor">
    <cofactor evidence="1">
        <name>FMN</name>
        <dbReference type="ChEBI" id="CHEBI:58210"/>
    </cofactor>
</comment>
<sequence>MMTSQFLGKPISGCFTLPSGVITTNAKIIETVAREIPQIGVITTKSIGLLPREGHREPVFTQYAPGCFMNAVGLTNPGAEEFAQQIEQIALPPDRFLLISIFGGTIDEFVRVAQRLAPCGDGLELNLSCPNAKGYGMNMGQDAALVYQIVKAVKQAVNVPVIPKLTPNTPHIAAIAKAAVEAGADAICAINTVGPGYYTVEGYPVLTNVYGGMSGKGILPIGLKCVKEIAAMVNVPIIGCGGISSATDVRAYQQAGATIFSAGTAVTGMTTPELKAYFAALQRDIEQQSNIAPTLLKSVDLSFTPYRLEENRRLAPDLSLLTFDHNIDILPGQFIFTWIPGVGEKPFSVLDDDPLTLSIQRRGCFTNALCDLPAGSAVYVRGPYGAPISLSERRKSVLVCGGCGLAAVYHLAKRHGSADLFIGAKDASHLFYLEHAQRVADVHITTEDGSVGERGFITDALDAYLRQSGGDAPVFYNCGPRGMIERATDIEAQYAPRDQIYNSIDFVTKCGVGICGSCATPDGLRACVDGPFVATNSTNEHE</sequence>
<dbReference type="InterPro" id="IPR013785">
    <property type="entry name" value="Aldolase_TIM"/>
</dbReference>
<dbReference type="HOGENOM" id="CLU_493318_0_0_0"/>
<dbReference type="GO" id="GO:0044205">
    <property type="term" value="P:'de novo' UMP biosynthetic process"/>
    <property type="evidence" value="ECO:0007669"/>
    <property type="project" value="UniProtKB-UniPathway"/>
</dbReference>
<proteinExistence type="predicted"/>
<dbReference type="PANTHER" id="PTHR43513">
    <property type="entry name" value="DIHYDROOROTATE DEHYDROGENASE B (NAD(+)), ELECTRON TRANSFER SUBUNIT"/>
    <property type="match status" value="1"/>
</dbReference>
<evidence type="ECO:0000313" key="5">
    <source>
        <dbReference type="EMBL" id="GAK53333.1"/>
    </source>
</evidence>
<keyword evidence="3" id="KW-0560">Oxidoreductase</keyword>
<dbReference type="InterPro" id="IPR019480">
    <property type="entry name" value="Dihydroorotate_DH_Fe-S-bd"/>
</dbReference>
<dbReference type="PANTHER" id="PTHR43513:SF3">
    <property type="entry name" value="DIHYDROOROTATE DEHYDROGENASE B (NAD(+)), ELECTRON TRANSFER SUBUNIT-RELATED"/>
    <property type="match status" value="1"/>
</dbReference>
<dbReference type="GO" id="GO:0005737">
    <property type="term" value="C:cytoplasm"/>
    <property type="evidence" value="ECO:0007669"/>
    <property type="project" value="InterPro"/>
</dbReference>
<dbReference type="Gene3D" id="3.20.20.70">
    <property type="entry name" value="Aldolase class I"/>
    <property type="match status" value="1"/>
</dbReference>
<keyword evidence="6" id="KW-1185">Reference proteome</keyword>